<dbReference type="EC" id="3.6.4.13" evidence="2"/>
<dbReference type="STRING" id="914234.M2QBC4"/>
<dbReference type="GO" id="GO:0016787">
    <property type="term" value="F:hydrolase activity"/>
    <property type="evidence" value="ECO:0007669"/>
    <property type="project" value="UniProtKB-KW"/>
</dbReference>
<dbReference type="Pfam" id="PF22527">
    <property type="entry name" value="DEXQc_Suv3"/>
    <property type="match status" value="1"/>
</dbReference>
<comment type="subcellular location">
    <subcellularLocation>
        <location evidence="1">Mitochondrion</location>
    </subcellularLocation>
</comment>
<dbReference type="PROSITE" id="PS51194">
    <property type="entry name" value="HELICASE_CTER"/>
    <property type="match status" value="1"/>
</dbReference>
<sequence>MLSLLSKCSRCRHETLVAQLRTKAVFTRSRTGGNSAKNKRIKASRERATEQAKQASSGALYGPSSYKKNEAGGSQHSGRRSGGDDELLVLVRSGDVWSRLQRELRAWTKSPTVYKMLQSFGVPVRDLGALLSSYSKAMTSGDVQSRLQYTPEQLDRIAHDLSHALGSADQWLSKILFEWAAHEGTHAALEGKVAADTIAVMTELFRAADLAQPYRFYPRARIGRPRTVIMHVGPTNSGKTHNALRALAAAKTGVYGGPLRLLAAEIFERLNRGQIVPAGVDPNADAGAEPDTDSTVDVGDAREAGQVVIRKTGTERYARTCNMITGEEQKFMGDDVGLLSCTVEMTPLNRDYDVAVLDEIQLIADPDRGGAWTAAVLGLNARELHLCGEETAVPLIQAMLRDTGDRLIVNRYQRLTPLKVAETNLGDLTQLEKGDCIVTFSRKGILNIKKLVEKGTGMQCAVAYGRLPPEIRNEQAALFNDPENNYGILIGSDAIGLGLNLKIKRMIFESVRKFDGNKLSPLPVALIKQIAGRAGRFGLHSDDSGGVVTTFAEEDLDIVREALAAPMGEHKFARMNLSSEIFRAISTALPPNSPSATVLQVMHYVSRLHPRYSLFDMTQVKNIFEFIDVVAPDVPAADQILFTQAPTPWRDPYGVDIIGRMMLRYRTDLRVDLYASLQDSTLWNKFVEAEAIQRGDKPEPKSLADVLNILESVHKVVTFYLWTSYRKPLAFPHMKEGFDLKEKTERLMDWCLDRMTTGEGGLHRRTRDDRIQYKSGVDVRQDKLRSASATASEMSKNKAPSAVAAH</sequence>
<evidence type="ECO:0000259" key="11">
    <source>
        <dbReference type="PROSITE" id="PS51194"/>
    </source>
</evidence>
<keyword evidence="13" id="KW-1185">Reference proteome</keyword>
<evidence type="ECO:0000313" key="13">
    <source>
        <dbReference type="Proteomes" id="UP000016930"/>
    </source>
</evidence>
<evidence type="ECO:0000256" key="8">
    <source>
        <dbReference type="ARBA" id="ARBA00023128"/>
    </source>
</evidence>
<dbReference type="Gene3D" id="3.40.50.300">
    <property type="entry name" value="P-loop containing nucleotide triphosphate hydrolases"/>
    <property type="match status" value="2"/>
</dbReference>
<comment type="catalytic activity">
    <reaction evidence="9">
        <text>ATP + H2O = ADP + phosphate + H(+)</text>
        <dbReference type="Rhea" id="RHEA:13065"/>
        <dbReference type="ChEBI" id="CHEBI:15377"/>
        <dbReference type="ChEBI" id="CHEBI:15378"/>
        <dbReference type="ChEBI" id="CHEBI:30616"/>
        <dbReference type="ChEBI" id="CHEBI:43474"/>
        <dbReference type="ChEBI" id="CHEBI:456216"/>
        <dbReference type="EC" id="3.6.4.13"/>
    </reaction>
</comment>
<dbReference type="CDD" id="cd17913">
    <property type="entry name" value="DEXQc_Suv3"/>
    <property type="match status" value="1"/>
</dbReference>
<organism evidence="12 13">
    <name type="scientific">Ceriporiopsis subvermispora (strain B)</name>
    <name type="common">White-rot fungus</name>
    <name type="synonym">Gelatoporia subvermispora</name>
    <dbReference type="NCBI Taxonomy" id="914234"/>
    <lineage>
        <taxon>Eukaryota</taxon>
        <taxon>Fungi</taxon>
        <taxon>Dikarya</taxon>
        <taxon>Basidiomycota</taxon>
        <taxon>Agaricomycotina</taxon>
        <taxon>Agaricomycetes</taxon>
        <taxon>Polyporales</taxon>
        <taxon>Gelatoporiaceae</taxon>
        <taxon>Gelatoporia</taxon>
    </lineage>
</organism>
<dbReference type="InterPro" id="IPR044774">
    <property type="entry name" value="Suv3_DEXQc"/>
</dbReference>
<dbReference type="PANTHER" id="PTHR12131:SF1">
    <property type="entry name" value="ATP-DEPENDENT RNA HELICASE SUPV3L1, MITOCHONDRIAL-RELATED"/>
    <property type="match status" value="1"/>
</dbReference>
<evidence type="ECO:0000256" key="7">
    <source>
        <dbReference type="ARBA" id="ARBA00022946"/>
    </source>
</evidence>
<dbReference type="Pfam" id="PF00271">
    <property type="entry name" value="Helicase_C"/>
    <property type="match status" value="1"/>
</dbReference>
<dbReference type="FunFam" id="3.40.50.300:FF:000957">
    <property type="entry name" value="ATP-dependent RNA helicase SUV3L, mitochondrial"/>
    <property type="match status" value="1"/>
</dbReference>
<keyword evidence="8" id="KW-0496">Mitochondrion</keyword>
<dbReference type="SUPFAM" id="SSF52540">
    <property type="entry name" value="P-loop containing nucleoside triphosphate hydrolases"/>
    <property type="match status" value="1"/>
</dbReference>
<evidence type="ECO:0000313" key="12">
    <source>
        <dbReference type="EMBL" id="EMD34298.1"/>
    </source>
</evidence>
<dbReference type="InterPro" id="IPR001650">
    <property type="entry name" value="Helicase_C-like"/>
</dbReference>
<evidence type="ECO:0000256" key="5">
    <source>
        <dbReference type="ARBA" id="ARBA00022806"/>
    </source>
</evidence>
<accession>M2QBC4</accession>
<evidence type="ECO:0000256" key="2">
    <source>
        <dbReference type="ARBA" id="ARBA00012552"/>
    </source>
</evidence>
<evidence type="ECO:0000256" key="10">
    <source>
        <dbReference type="SAM" id="MobiDB-lite"/>
    </source>
</evidence>
<dbReference type="Proteomes" id="UP000016930">
    <property type="component" value="Unassembled WGS sequence"/>
</dbReference>
<keyword evidence="3" id="KW-0547">Nucleotide-binding</keyword>
<keyword evidence="4" id="KW-0378">Hydrolase</keyword>
<dbReference type="EMBL" id="KB445803">
    <property type="protein sequence ID" value="EMD34298.1"/>
    <property type="molecule type" value="Genomic_DNA"/>
</dbReference>
<dbReference type="HOGENOM" id="CLU_010647_0_0_1"/>
<evidence type="ECO:0000256" key="3">
    <source>
        <dbReference type="ARBA" id="ARBA00022741"/>
    </source>
</evidence>
<dbReference type="InterPro" id="IPR055206">
    <property type="entry name" value="DEXQc_SUV3"/>
</dbReference>
<dbReference type="InterPro" id="IPR027417">
    <property type="entry name" value="P-loop_NTPase"/>
</dbReference>
<feature type="region of interest" description="Disordered" evidence="10">
    <location>
        <begin position="785"/>
        <end position="806"/>
    </location>
</feature>
<feature type="region of interest" description="Disordered" evidence="10">
    <location>
        <begin position="28"/>
        <end position="83"/>
    </location>
</feature>
<gene>
    <name evidence="12" type="ORF">CERSUDRAFT_125481</name>
</gene>
<protein>
    <recommendedName>
        <fullName evidence="2">RNA helicase</fullName>
        <ecNumber evidence="2">3.6.4.13</ecNumber>
    </recommendedName>
</protein>
<dbReference type="GO" id="GO:0045025">
    <property type="term" value="C:mitochondrial degradosome"/>
    <property type="evidence" value="ECO:0007669"/>
    <property type="project" value="TreeGrafter"/>
</dbReference>
<dbReference type="Gene3D" id="1.20.58.1080">
    <property type="match status" value="1"/>
</dbReference>
<dbReference type="Pfam" id="PF12513">
    <property type="entry name" value="SUV3_C"/>
    <property type="match status" value="1"/>
</dbReference>
<keyword evidence="6" id="KW-0067">ATP-binding</keyword>
<feature type="non-terminal residue" evidence="12">
    <location>
        <position position="1"/>
    </location>
</feature>
<keyword evidence="7" id="KW-0809">Transit peptide</keyword>
<keyword evidence="5" id="KW-0347">Helicase</keyword>
<proteinExistence type="predicted"/>
<dbReference type="CDD" id="cd18805">
    <property type="entry name" value="SF2_C_suv3"/>
    <property type="match status" value="1"/>
</dbReference>
<name>M2QBC4_CERS8</name>
<dbReference type="AlphaFoldDB" id="M2QBC4"/>
<evidence type="ECO:0000256" key="9">
    <source>
        <dbReference type="ARBA" id="ARBA00047984"/>
    </source>
</evidence>
<evidence type="ECO:0000256" key="1">
    <source>
        <dbReference type="ARBA" id="ARBA00004173"/>
    </source>
</evidence>
<evidence type="ECO:0000256" key="4">
    <source>
        <dbReference type="ARBA" id="ARBA00022801"/>
    </source>
</evidence>
<feature type="domain" description="Helicase C-terminal" evidence="11">
    <location>
        <begin position="394"/>
        <end position="589"/>
    </location>
</feature>
<dbReference type="SMART" id="SM00490">
    <property type="entry name" value="HELICc"/>
    <property type="match status" value="1"/>
</dbReference>
<dbReference type="PANTHER" id="PTHR12131">
    <property type="entry name" value="ATP-DEPENDENT RNA AND DNA HELICASE"/>
    <property type="match status" value="1"/>
</dbReference>
<dbReference type="InterPro" id="IPR050699">
    <property type="entry name" value="RNA-DNA_Helicase"/>
</dbReference>
<dbReference type="OrthoDB" id="6692397at2759"/>
<dbReference type="GO" id="GO:0000965">
    <property type="term" value="P:mitochondrial RNA 3'-end processing"/>
    <property type="evidence" value="ECO:0007669"/>
    <property type="project" value="TreeGrafter"/>
</dbReference>
<evidence type="ECO:0000256" key="6">
    <source>
        <dbReference type="ARBA" id="ARBA00022840"/>
    </source>
</evidence>
<dbReference type="GO" id="GO:0003724">
    <property type="term" value="F:RNA helicase activity"/>
    <property type="evidence" value="ECO:0007669"/>
    <property type="project" value="UniProtKB-EC"/>
</dbReference>
<dbReference type="GO" id="GO:0005524">
    <property type="term" value="F:ATP binding"/>
    <property type="evidence" value="ECO:0007669"/>
    <property type="project" value="UniProtKB-KW"/>
</dbReference>
<reference evidence="12 13" key="1">
    <citation type="journal article" date="2012" name="Proc. Natl. Acad. Sci. U.S.A.">
        <title>Comparative genomics of Ceriporiopsis subvermispora and Phanerochaete chrysosporium provide insight into selective ligninolysis.</title>
        <authorList>
            <person name="Fernandez-Fueyo E."/>
            <person name="Ruiz-Duenas F.J."/>
            <person name="Ferreira P."/>
            <person name="Floudas D."/>
            <person name="Hibbett D.S."/>
            <person name="Canessa P."/>
            <person name="Larrondo L.F."/>
            <person name="James T.Y."/>
            <person name="Seelenfreund D."/>
            <person name="Lobos S."/>
            <person name="Polanco R."/>
            <person name="Tello M."/>
            <person name="Honda Y."/>
            <person name="Watanabe T."/>
            <person name="Watanabe T."/>
            <person name="Ryu J.S."/>
            <person name="Kubicek C.P."/>
            <person name="Schmoll M."/>
            <person name="Gaskell J."/>
            <person name="Hammel K.E."/>
            <person name="St John F.J."/>
            <person name="Vanden Wymelenberg A."/>
            <person name="Sabat G."/>
            <person name="Splinter BonDurant S."/>
            <person name="Syed K."/>
            <person name="Yadav J.S."/>
            <person name="Doddapaneni H."/>
            <person name="Subramanian V."/>
            <person name="Lavin J.L."/>
            <person name="Oguiza J.A."/>
            <person name="Perez G."/>
            <person name="Pisabarro A.G."/>
            <person name="Ramirez L."/>
            <person name="Santoyo F."/>
            <person name="Master E."/>
            <person name="Coutinho P.M."/>
            <person name="Henrissat B."/>
            <person name="Lombard V."/>
            <person name="Magnuson J.K."/>
            <person name="Kuees U."/>
            <person name="Hori C."/>
            <person name="Igarashi K."/>
            <person name="Samejima M."/>
            <person name="Held B.W."/>
            <person name="Barry K.W."/>
            <person name="LaButti K.M."/>
            <person name="Lapidus A."/>
            <person name="Lindquist E.A."/>
            <person name="Lucas S.M."/>
            <person name="Riley R."/>
            <person name="Salamov A.A."/>
            <person name="Hoffmeister D."/>
            <person name="Schwenk D."/>
            <person name="Hadar Y."/>
            <person name="Yarden O."/>
            <person name="de Vries R.P."/>
            <person name="Wiebenga A."/>
            <person name="Stenlid J."/>
            <person name="Eastwood D."/>
            <person name="Grigoriev I.V."/>
            <person name="Berka R.M."/>
            <person name="Blanchette R.A."/>
            <person name="Kersten P."/>
            <person name="Martinez A.T."/>
            <person name="Vicuna R."/>
            <person name="Cullen D."/>
        </authorList>
    </citation>
    <scope>NUCLEOTIDE SEQUENCE [LARGE SCALE GENOMIC DNA]</scope>
    <source>
        <strain evidence="12 13">B</strain>
    </source>
</reference>
<dbReference type="InterPro" id="IPR022192">
    <property type="entry name" value="SUV3_C"/>
</dbReference>